<dbReference type="Gene3D" id="3.40.605.10">
    <property type="entry name" value="Aldehyde Dehydrogenase, Chain A, domain 1"/>
    <property type="match status" value="1"/>
</dbReference>
<keyword evidence="5" id="KW-1185">Reference proteome</keyword>
<evidence type="ECO:0000256" key="1">
    <source>
        <dbReference type="ARBA" id="ARBA00009986"/>
    </source>
</evidence>
<gene>
    <name evidence="4" type="ORF">FHU40_002430</name>
</gene>
<dbReference type="PANTHER" id="PTHR42991:SF1">
    <property type="entry name" value="ALDEHYDE DEHYDROGENASE"/>
    <property type="match status" value="1"/>
</dbReference>
<dbReference type="InterPro" id="IPR051020">
    <property type="entry name" value="ALDH-related_metabolic_enz"/>
</dbReference>
<dbReference type="GO" id="GO:0036243">
    <property type="term" value="F:succinate-semialdehyde dehydrogenase (NADP+) activity"/>
    <property type="evidence" value="ECO:0007669"/>
    <property type="project" value="UniProtKB-EC"/>
</dbReference>
<comment type="caution">
    <text evidence="4">The sequence shown here is derived from an EMBL/GenBank/DDBJ whole genome shotgun (WGS) entry which is preliminary data.</text>
</comment>
<dbReference type="SUPFAM" id="SSF53720">
    <property type="entry name" value="ALDH-like"/>
    <property type="match status" value="1"/>
</dbReference>
<dbReference type="AlphaFoldDB" id="A0A7W4VWH8"/>
<dbReference type="RefSeq" id="WP_183592562.1">
    <property type="nucleotide sequence ID" value="NZ_JACHWR010000002.1"/>
</dbReference>
<dbReference type="PANTHER" id="PTHR42991">
    <property type="entry name" value="ALDEHYDE DEHYDROGENASE"/>
    <property type="match status" value="1"/>
</dbReference>
<dbReference type="InterPro" id="IPR015590">
    <property type="entry name" value="Aldehyde_DH_dom"/>
</dbReference>
<accession>A0A7W4VWH8</accession>
<evidence type="ECO:0000313" key="4">
    <source>
        <dbReference type="EMBL" id="MBB3042612.1"/>
    </source>
</evidence>
<dbReference type="InterPro" id="IPR016162">
    <property type="entry name" value="Ald_DH_N"/>
</dbReference>
<dbReference type="Gene3D" id="3.40.309.10">
    <property type="entry name" value="Aldehyde Dehydrogenase, Chain A, domain 2"/>
    <property type="match status" value="1"/>
</dbReference>
<keyword evidence="2 4" id="KW-0560">Oxidoreductase</keyword>
<name>A0A7W4VWH8_9ACTN</name>
<dbReference type="EC" id="1.2.1.16" evidence="4"/>
<sequence>MRQARLLIDGAWVDGASTSELRDKYDGSVVAEVHEADREQVERALAAVAEAQATVDFPHYRRYEVLTRAAALLQQRGDVVAAIVDDTGFTVADAEREVGRAVQTLTISGEEAKRIHGEMVPLHGAPGADGRLAFTVRHPVGVVAAITPFNSPLNTVAHKVAPALAAGNGVVLKPAAYTPLSAGILVEVLLEAGLPPELLAVLNGSGSTVGEWLLQSPVPAFYAFTGSTEVGRHIRAAVGLRKTQLELGSLASTIVCADADLDRAATACVGAAFRKAGQVCTSIQRLYVERGALDDFAGRLAAELGGRVVGDPRQQGGFVGPVISARDADRIESWIQQAQQKGADVVAGGTRDGQVIAPTVLANVDPADDVFSQEVFGPVVNLVPFDDFDTTLDDVNDTPYGLAAGIFTRDIGRALQAAETLRMGSVHINETSSSRVDLMPYGGVKESGAGVEGPRYAIEEMTEQRLVTMGRP</sequence>
<dbReference type="Pfam" id="PF00171">
    <property type="entry name" value="Aldedh"/>
    <property type="match status" value="1"/>
</dbReference>
<proteinExistence type="inferred from homology"/>
<feature type="domain" description="Aldehyde dehydrogenase" evidence="3">
    <location>
        <begin position="12"/>
        <end position="466"/>
    </location>
</feature>
<evidence type="ECO:0000256" key="2">
    <source>
        <dbReference type="ARBA" id="ARBA00023002"/>
    </source>
</evidence>
<evidence type="ECO:0000313" key="5">
    <source>
        <dbReference type="Proteomes" id="UP000589626"/>
    </source>
</evidence>
<dbReference type="GO" id="GO:0008911">
    <property type="term" value="F:lactaldehyde dehydrogenase (NAD+) activity"/>
    <property type="evidence" value="ECO:0007669"/>
    <property type="project" value="TreeGrafter"/>
</dbReference>
<dbReference type="EC" id="1.2.1.20" evidence="4"/>
<evidence type="ECO:0000259" key="3">
    <source>
        <dbReference type="Pfam" id="PF00171"/>
    </source>
</evidence>
<dbReference type="GO" id="GO:0102810">
    <property type="term" value="F:glutarate-semialdehyde dehydrogenase (NADP+) activity"/>
    <property type="evidence" value="ECO:0007669"/>
    <property type="project" value="UniProtKB-EC"/>
</dbReference>
<comment type="similarity">
    <text evidence="1">Belongs to the aldehyde dehydrogenase family.</text>
</comment>
<dbReference type="Proteomes" id="UP000589626">
    <property type="component" value="Unassembled WGS sequence"/>
</dbReference>
<dbReference type="EMBL" id="JACHWR010000002">
    <property type="protein sequence ID" value="MBB3042612.1"/>
    <property type="molecule type" value="Genomic_DNA"/>
</dbReference>
<dbReference type="InterPro" id="IPR016163">
    <property type="entry name" value="Ald_DH_C"/>
</dbReference>
<dbReference type="EC" id="1.2.1.79" evidence="4"/>
<protein>
    <submittedName>
        <fullName evidence="4">Succinate-semialdehyde dehydrogenase/glutarate-semialdehyde dehydrogenase</fullName>
        <ecNumber evidence="4">1.2.1.16</ecNumber>
        <ecNumber evidence="4">1.2.1.20</ecNumber>
        <ecNumber evidence="4">1.2.1.79</ecNumber>
    </submittedName>
</protein>
<organism evidence="4 5">
    <name type="scientific">Nocardioides soli</name>
    <dbReference type="NCBI Taxonomy" id="1036020"/>
    <lineage>
        <taxon>Bacteria</taxon>
        <taxon>Bacillati</taxon>
        <taxon>Actinomycetota</taxon>
        <taxon>Actinomycetes</taxon>
        <taxon>Propionibacteriales</taxon>
        <taxon>Nocardioidaceae</taxon>
        <taxon>Nocardioides</taxon>
    </lineage>
</organism>
<reference evidence="4 5" key="1">
    <citation type="submission" date="2020-08" db="EMBL/GenBank/DDBJ databases">
        <title>Sequencing the genomes of 1000 actinobacteria strains.</title>
        <authorList>
            <person name="Klenk H.-P."/>
        </authorList>
    </citation>
    <scope>NUCLEOTIDE SEQUENCE [LARGE SCALE GENOMIC DNA]</scope>
    <source>
        <strain evidence="4 5">DSM 105498</strain>
    </source>
</reference>
<dbReference type="InterPro" id="IPR016161">
    <property type="entry name" value="Ald_DH/histidinol_DH"/>
</dbReference>